<sequence length="300" mass="35245">MKYILLILFVGCVVYIHRRGTKRYPFWRQLSDHSTFFAPLNVFMYLFSAVPSTPYLKLKNFPELEVLRQNWQLIREEGMTLLAAQQIKASADYNDAGFNSFFRTGWKRFYLKWYNSHHPSAAIHCPKTTALLKTLPSVKAAMFAELPDKSRLPRHRDPYAGSLRYHLGLMTPNDDRCYINVDGTLYSWRDGEGVIFDETYIHYAENTSGQNRLILFCDIERPLKYRWAQQFNYLMGRYLMSAAAAPNDETDDTGGVNRIFKYVYFIRRIGKRIKKWNKPTYYLIKWTLFGGIASAIFFSF</sequence>
<dbReference type="SUPFAM" id="SSF51197">
    <property type="entry name" value="Clavaminate synthase-like"/>
    <property type="match status" value="1"/>
</dbReference>
<dbReference type="STRING" id="1225476.A1D18_02555"/>
<keyword evidence="2" id="KW-0223">Dioxygenase</keyword>
<dbReference type="EMBL" id="LUKY01000032">
    <property type="protein sequence ID" value="OIZ95004.1"/>
    <property type="molecule type" value="Genomic_DNA"/>
</dbReference>
<dbReference type="RefSeq" id="WP_071662265.1">
    <property type="nucleotide sequence ID" value="NZ_LUKY01000032.1"/>
</dbReference>
<gene>
    <name evidence="5" type="ORF">A1D18_02555</name>
</gene>
<dbReference type="NCBIfam" id="NF033391">
    <property type="entry name" value="lipid_A_LpxO"/>
    <property type="match status" value="1"/>
</dbReference>
<accession>A0A1J8P5C8</accession>
<dbReference type="InterPro" id="IPR047694">
    <property type="entry name" value="Lipid_A_LpxO-like"/>
</dbReference>
<dbReference type="InterPro" id="IPR051821">
    <property type="entry name" value="Asp/Asn_beta-hydroxylase"/>
</dbReference>
<name>A0A1J8P5C8_9COXI</name>
<evidence type="ECO:0000256" key="3">
    <source>
        <dbReference type="ARBA" id="ARBA00023002"/>
    </source>
</evidence>
<dbReference type="GO" id="GO:0051213">
    <property type="term" value="F:dioxygenase activity"/>
    <property type="evidence" value="ECO:0007669"/>
    <property type="project" value="UniProtKB-KW"/>
</dbReference>
<feature type="domain" description="Aspartyl/asparaginy/proline hydroxylase" evidence="4">
    <location>
        <begin position="69"/>
        <end position="222"/>
    </location>
</feature>
<comment type="similarity">
    <text evidence="1">Belongs to the aspartyl/asparaginyl beta-hydroxylase family.</text>
</comment>
<protein>
    <submittedName>
        <fullName evidence="5">Aspartyl beta-hydroxylase</fullName>
    </submittedName>
</protein>
<dbReference type="InterPro" id="IPR027443">
    <property type="entry name" value="IPNS-like_sf"/>
</dbReference>
<evidence type="ECO:0000313" key="5">
    <source>
        <dbReference type="EMBL" id="OIZ95004.1"/>
    </source>
</evidence>
<dbReference type="AlphaFoldDB" id="A0A1J8P5C8"/>
<evidence type="ECO:0000259" key="4">
    <source>
        <dbReference type="Pfam" id="PF05118"/>
    </source>
</evidence>
<dbReference type="OrthoDB" id="21665at2"/>
<keyword evidence="3" id="KW-0560">Oxidoreductase</keyword>
<dbReference type="InterPro" id="IPR007803">
    <property type="entry name" value="Asp/Arg/Pro-Hydrxlase"/>
</dbReference>
<proteinExistence type="inferred from homology"/>
<keyword evidence="6" id="KW-1185">Reference proteome</keyword>
<dbReference type="PANTHER" id="PTHR46332:SF5">
    <property type="entry name" value="ASPARTATE BETA-HYDROXYLASE DOMAIN CONTAINING 2"/>
    <property type="match status" value="1"/>
</dbReference>
<comment type="caution">
    <text evidence="5">The sequence shown here is derived from an EMBL/GenBank/DDBJ whole genome shotgun (WGS) entry which is preliminary data.</text>
</comment>
<reference evidence="5 6" key="1">
    <citation type="submission" date="2016-03" db="EMBL/GenBank/DDBJ databases">
        <title>Comparative genomics of Rickettsiella.</title>
        <authorList>
            <person name="Chandler C."/>
            <person name="Wang Y."/>
        </authorList>
    </citation>
    <scope>NUCLEOTIDE SEQUENCE [LARGE SCALE GENOMIC DNA]</scope>
    <source>
        <strain evidence="5 6">RCFS May 2013</strain>
    </source>
</reference>
<dbReference type="PANTHER" id="PTHR46332">
    <property type="entry name" value="ASPARTATE BETA-HYDROXYLASE DOMAIN-CONTAINING PROTEIN 2"/>
    <property type="match status" value="1"/>
</dbReference>
<evidence type="ECO:0000313" key="6">
    <source>
        <dbReference type="Proteomes" id="UP000183924"/>
    </source>
</evidence>
<organism evidence="5 6">
    <name type="scientific">Candidatus Rickettsiella isopodorum</name>
    <dbReference type="NCBI Taxonomy" id="1225476"/>
    <lineage>
        <taxon>Bacteria</taxon>
        <taxon>Pseudomonadati</taxon>
        <taxon>Pseudomonadota</taxon>
        <taxon>Gammaproteobacteria</taxon>
        <taxon>Legionellales</taxon>
        <taxon>Coxiellaceae</taxon>
        <taxon>Rickettsiella</taxon>
    </lineage>
</organism>
<evidence type="ECO:0000256" key="2">
    <source>
        <dbReference type="ARBA" id="ARBA00022964"/>
    </source>
</evidence>
<dbReference type="Gene3D" id="2.60.120.330">
    <property type="entry name" value="B-lactam Antibiotic, Isopenicillin N Synthase, Chain"/>
    <property type="match status" value="1"/>
</dbReference>
<evidence type="ECO:0000256" key="1">
    <source>
        <dbReference type="ARBA" id="ARBA00007730"/>
    </source>
</evidence>
<dbReference type="Pfam" id="PF05118">
    <property type="entry name" value="Asp_Arg_Hydrox"/>
    <property type="match status" value="1"/>
</dbReference>
<dbReference type="Proteomes" id="UP000183924">
    <property type="component" value="Unassembled WGS sequence"/>
</dbReference>